<keyword evidence="3" id="KW-1185">Reference proteome</keyword>
<keyword evidence="2" id="KW-0808">Transferase</keyword>
<dbReference type="InterPro" id="IPR016064">
    <property type="entry name" value="NAD/diacylglycerol_kinase_sf"/>
</dbReference>
<dbReference type="Gene3D" id="3.40.50.10330">
    <property type="entry name" value="Probable inorganic polyphosphate/atp-NAD kinase, domain 1"/>
    <property type="match status" value="1"/>
</dbReference>
<proteinExistence type="predicted"/>
<dbReference type="InterPro" id="IPR050187">
    <property type="entry name" value="Lipid_Phosphate_FormReg"/>
</dbReference>
<dbReference type="STRING" id="1121117.SAMN02745977_00244"/>
<dbReference type="RefSeq" id="WP_200785690.1">
    <property type="nucleotide sequence ID" value="NZ_FOCW01000001.1"/>
</dbReference>
<dbReference type="EMBL" id="FOCW01000001">
    <property type="protein sequence ID" value="SEN04062.1"/>
    <property type="molecule type" value="Genomic_DNA"/>
</dbReference>
<evidence type="ECO:0000313" key="3">
    <source>
        <dbReference type="Proteomes" id="UP000199531"/>
    </source>
</evidence>
<organism evidence="2 3">
    <name type="scientific">Brachymonas denitrificans DSM 15123</name>
    <dbReference type="NCBI Taxonomy" id="1121117"/>
    <lineage>
        <taxon>Bacteria</taxon>
        <taxon>Pseudomonadati</taxon>
        <taxon>Pseudomonadota</taxon>
        <taxon>Betaproteobacteria</taxon>
        <taxon>Burkholderiales</taxon>
        <taxon>Comamonadaceae</taxon>
        <taxon>Brachymonas</taxon>
    </lineage>
</organism>
<sequence length="345" mass="36613">MTPVPDAPLLVLFNAGAGRHAEEDAAQPIRAVLEASGRAFRLIPLQPGRSLPQQIRAAVQQACEQGAIVVAAGGDGTISTVAHEVAGSGCVLGVIPQGTFNYFCRAYGISPDPAEAVQQMLDGVVRPVQAGRVNGRLFLVNASLGLYPQVLEDRESFKATLGRSRFVAGLAALFSLLRRPVQLTLRLSGEGHDSVRKTPTLFVANNALQLQQTGLMPAPEDGQEQPSELDGRLHAVLLAPVSTPRLIGLALRGAFGTLGDAEDAVLHFPFRQLDVQARGYLGGRRIKVATDGEVHWMRAPLRFEVDNDALQLIVPTPLRVPAEPAAEEPSLLASLLSPLPQGAPA</sequence>
<evidence type="ECO:0000259" key="1">
    <source>
        <dbReference type="PROSITE" id="PS50146"/>
    </source>
</evidence>
<evidence type="ECO:0000313" key="2">
    <source>
        <dbReference type="EMBL" id="SEN04062.1"/>
    </source>
</evidence>
<keyword evidence="2" id="KW-0418">Kinase</keyword>
<reference evidence="2 3" key="1">
    <citation type="submission" date="2016-10" db="EMBL/GenBank/DDBJ databases">
        <authorList>
            <person name="de Groot N.N."/>
        </authorList>
    </citation>
    <scope>NUCLEOTIDE SEQUENCE [LARGE SCALE GENOMIC DNA]</scope>
    <source>
        <strain evidence="2 3">DSM 15123</strain>
    </source>
</reference>
<dbReference type="Pfam" id="PF00781">
    <property type="entry name" value="DAGK_cat"/>
    <property type="match status" value="1"/>
</dbReference>
<dbReference type="PANTHER" id="PTHR12358:SF54">
    <property type="entry name" value="SPHINGOSINE KINASE RELATED PROTEIN"/>
    <property type="match status" value="1"/>
</dbReference>
<feature type="domain" description="DAGKc" evidence="1">
    <location>
        <begin position="4"/>
        <end position="137"/>
    </location>
</feature>
<gene>
    <name evidence="2" type="ORF">SAMN02745977_00244</name>
</gene>
<dbReference type="GO" id="GO:0016301">
    <property type="term" value="F:kinase activity"/>
    <property type="evidence" value="ECO:0007669"/>
    <property type="project" value="UniProtKB-KW"/>
</dbReference>
<dbReference type="SUPFAM" id="SSF111331">
    <property type="entry name" value="NAD kinase/diacylglycerol kinase-like"/>
    <property type="match status" value="1"/>
</dbReference>
<dbReference type="PROSITE" id="PS50146">
    <property type="entry name" value="DAGK"/>
    <property type="match status" value="1"/>
</dbReference>
<dbReference type="Proteomes" id="UP000199531">
    <property type="component" value="Unassembled WGS sequence"/>
</dbReference>
<dbReference type="InterPro" id="IPR017438">
    <property type="entry name" value="ATP-NAD_kinase_N"/>
</dbReference>
<protein>
    <submittedName>
        <fullName evidence="2">Diacylglycerol kinase family enzyme</fullName>
    </submittedName>
</protein>
<dbReference type="Gene3D" id="2.60.200.40">
    <property type="match status" value="1"/>
</dbReference>
<name>A0A1H8D9X2_9BURK</name>
<dbReference type="PANTHER" id="PTHR12358">
    <property type="entry name" value="SPHINGOSINE KINASE"/>
    <property type="match status" value="1"/>
</dbReference>
<dbReference type="AlphaFoldDB" id="A0A1H8D9X2"/>
<dbReference type="InterPro" id="IPR001206">
    <property type="entry name" value="Diacylglycerol_kinase_cat_dom"/>
</dbReference>
<accession>A0A1H8D9X2</accession>